<protein>
    <submittedName>
        <fullName evidence="2">Heterokaryon incompatibility protein-domain-containing protein</fullName>
    </submittedName>
</protein>
<dbReference type="PANTHER" id="PTHR24148:SF64">
    <property type="entry name" value="HETEROKARYON INCOMPATIBILITY DOMAIN-CONTAINING PROTEIN"/>
    <property type="match status" value="1"/>
</dbReference>
<organism evidence="2 3">
    <name type="scientific">Apodospora peruviana</name>
    <dbReference type="NCBI Taxonomy" id="516989"/>
    <lineage>
        <taxon>Eukaryota</taxon>
        <taxon>Fungi</taxon>
        <taxon>Dikarya</taxon>
        <taxon>Ascomycota</taxon>
        <taxon>Pezizomycotina</taxon>
        <taxon>Sordariomycetes</taxon>
        <taxon>Sordariomycetidae</taxon>
        <taxon>Sordariales</taxon>
        <taxon>Lasiosphaeriaceae</taxon>
        <taxon>Apodospora</taxon>
    </lineage>
</organism>
<dbReference type="InterPro" id="IPR052895">
    <property type="entry name" value="HetReg/Transcr_Mod"/>
</dbReference>
<dbReference type="PANTHER" id="PTHR24148">
    <property type="entry name" value="ANKYRIN REPEAT DOMAIN-CONTAINING PROTEIN 39 HOMOLOG-RELATED"/>
    <property type="match status" value="1"/>
</dbReference>
<dbReference type="Proteomes" id="UP001283341">
    <property type="component" value="Unassembled WGS sequence"/>
</dbReference>
<reference evidence="2" key="1">
    <citation type="journal article" date="2023" name="Mol. Phylogenet. Evol.">
        <title>Genome-scale phylogeny and comparative genomics of the fungal order Sordariales.</title>
        <authorList>
            <person name="Hensen N."/>
            <person name="Bonometti L."/>
            <person name="Westerberg I."/>
            <person name="Brannstrom I.O."/>
            <person name="Guillou S."/>
            <person name="Cros-Aarteil S."/>
            <person name="Calhoun S."/>
            <person name="Haridas S."/>
            <person name="Kuo A."/>
            <person name="Mondo S."/>
            <person name="Pangilinan J."/>
            <person name="Riley R."/>
            <person name="LaButti K."/>
            <person name="Andreopoulos B."/>
            <person name="Lipzen A."/>
            <person name="Chen C."/>
            <person name="Yan M."/>
            <person name="Daum C."/>
            <person name="Ng V."/>
            <person name="Clum A."/>
            <person name="Steindorff A."/>
            <person name="Ohm R.A."/>
            <person name="Martin F."/>
            <person name="Silar P."/>
            <person name="Natvig D.O."/>
            <person name="Lalanne C."/>
            <person name="Gautier V."/>
            <person name="Ament-Velasquez S.L."/>
            <person name="Kruys A."/>
            <person name="Hutchinson M.I."/>
            <person name="Powell A.J."/>
            <person name="Barry K."/>
            <person name="Miller A.N."/>
            <person name="Grigoriev I.V."/>
            <person name="Debuchy R."/>
            <person name="Gladieux P."/>
            <person name="Hiltunen Thoren M."/>
            <person name="Johannesson H."/>
        </authorList>
    </citation>
    <scope>NUCLEOTIDE SEQUENCE</scope>
    <source>
        <strain evidence="2">CBS 118394</strain>
    </source>
</reference>
<comment type="caution">
    <text evidence="2">The sequence shown here is derived from an EMBL/GenBank/DDBJ whole genome shotgun (WGS) entry which is preliminary data.</text>
</comment>
<sequence length="671" mass="75408">MATPSHAGAFQYRPLTELDTIRTLVLDPGSDGLPLSFTLEHQLFDGKLTHGIETICTNTGIPYIAISYTWDDQPFDHEATCEGHIFKITKNCHDILSQLRHESSTVRIWIDQICIDQNSDKDKSDNVRQMARIFNGAKAVIVWTGPCDSETVGVFSRVVGDGGCLPLPDSLADLKAPFKFSAVRLPENSTHYNALEGDSDVIAAFEARNWFKRMWTLQEVAMVAHSSVWFVAGDHIFSMERMAATAMFIRSIAYTKIAELWATKMQFCIRFWFMVTEPCPSAFTFFSRARHRRCSLAHDKVFSLCGMAERGEYLEKMQSGFPDPDYARPVADVYKDAAVWALTRQQHLEFLYHAVMSSSEISQTSPTTPSLPSWVPDLMRLSAVQRRGVPILTLHSLDRWHSFNAFPGANPVPESIWDASRPPPVTIPSPPTMTPDSTLILTGITLDTIAHLSQEIPQLPDDFGVRQELDLAAGWSLHAGLALVDFFSRPEVRANLGNDSDRLFRTVQLIPDTVDTTEQEPAIRQFCDYLLSDGILDIDVAQRESDQVLLDAPWLAIYRLDEDTSYEGMDLDSEDFVEAREAVDMLKWFLRRFSVLEKCVFFMTEKGSLGVAFGAIEKGDKIALARGLDRLLLLRPEKELFRLVGHGFVEGYMDGSRWPAAAEELGEISIC</sequence>
<dbReference type="InterPro" id="IPR010730">
    <property type="entry name" value="HET"/>
</dbReference>
<feature type="domain" description="Heterokaryon incompatibility" evidence="1">
    <location>
        <begin position="63"/>
        <end position="219"/>
    </location>
</feature>
<dbReference type="Pfam" id="PF06985">
    <property type="entry name" value="HET"/>
    <property type="match status" value="1"/>
</dbReference>
<accession>A0AAE0MD96</accession>
<gene>
    <name evidence="2" type="ORF">B0H66DRAFT_530799</name>
</gene>
<keyword evidence="3" id="KW-1185">Reference proteome</keyword>
<dbReference type="EMBL" id="JAUEDM010000002">
    <property type="protein sequence ID" value="KAK3326809.1"/>
    <property type="molecule type" value="Genomic_DNA"/>
</dbReference>
<proteinExistence type="predicted"/>
<name>A0AAE0MD96_9PEZI</name>
<reference evidence="2" key="2">
    <citation type="submission" date="2023-06" db="EMBL/GenBank/DDBJ databases">
        <authorList>
            <consortium name="Lawrence Berkeley National Laboratory"/>
            <person name="Haridas S."/>
            <person name="Hensen N."/>
            <person name="Bonometti L."/>
            <person name="Westerberg I."/>
            <person name="Brannstrom I.O."/>
            <person name="Guillou S."/>
            <person name="Cros-Aarteil S."/>
            <person name="Calhoun S."/>
            <person name="Kuo A."/>
            <person name="Mondo S."/>
            <person name="Pangilinan J."/>
            <person name="Riley R."/>
            <person name="Labutti K."/>
            <person name="Andreopoulos B."/>
            <person name="Lipzen A."/>
            <person name="Chen C."/>
            <person name="Yanf M."/>
            <person name="Daum C."/>
            <person name="Ng V."/>
            <person name="Clum A."/>
            <person name="Steindorff A."/>
            <person name="Ohm R."/>
            <person name="Martin F."/>
            <person name="Silar P."/>
            <person name="Natvig D."/>
            <person name="Lalanne C."/>
            <person name="Gautier V."/>
            <person name="Ament-Velasquez S.L."/>
            <person name="Kruys A."/>
            <person name="Hutchinson M.I."/>
            <person name="Powell A.J."/>
            <person name="Barry K."/>
            <person name="Miller A.N."/>
            <person name="Grigoriev I.V."/>
            <person name="Debuchy R."/>
            <person name="Gladieux P."/>
            <person name="Thoren M.H."/>
            <person name="Johannesson H."/>
        </authorList>
    </citation>
    <scope>NUCLEOTIDE SEQUENCE</scope>
    <source>
        <strain evidence="2">CBS 118394</strain>
    </source>
</reference>
<evidence type="ECO:0000313" key="3">
    <source>
        <dbReference type="Proteomes" id="UP001283341"/>
    </source>
</evidence>
<dbReference type="AlphaFoldDB" id="A0AAE0MD96"/>
<evidence type="ECO:0000313" key="2">
    <source>
        <dbReference type="EMBL" id="KAK3326809.1"/>
    </source>
</evidence>
<evidence type="ECO:0000259" key="1">
    <source>
        <dbReference type="Pfam" id="PF06985"/>
    </source>
</evidence>